<accession>A0A9N8DZY6</accession>
<name>A0A9N8DZY6_9STRA</name>
<sequence>MTDNREAKNNRLKEIRKWYEESKRTPEQKRQATLRAGGELLATMRRNGASPEAVEMCESRLQGIYSLTADVPEPRDEIVSWTFYYQPPGGTGREVTITSETRRHWRTATTEDIGSIVFLLHNTPQEFGKLDGQNEEEDEMFEGEFHTVGIIHTQSGQQEAPGADDMGNLEGVLVVPEEVLNNVNNEAPPGKIFSGRTQTGEVWSPAPDGQVWMEHPRLKTPRGMLMSDELQCHTDFFIRRGSVGVDPERFWMERGSVAHWCPILQRFISEGERLRQQHWFHNGDGSAQQRYFYNQIEMLDRHGGLANLPMTIDDALDPDLVVTEVRSPDQAVGLKFDVAEKNGKVINVDE</sequence>
<evidence type="ECO:0000313" key="1">
    <source>
        <dbReference type="EMBL" id="CAB9511986.1"/>
    </source>
</evidence>
<protein>
    <submittedName>
        <fullName evidence="1">Uncharacterized protein</fullName>
    </submittedName>
</protein>
<reference evidence="1" key="1">
    <citation type="submission" date="2020-06" db="EMBL/GenBank/DDBJ databases">
        <authorList>
            <consortium name="Plant Systems Biology data submission"/>
        </authorList>
    </citation>
    <scope>NUCLEOTIDE SEQUENCE</scope>
    <source>
        <strain evidence="1">D6</strain>
    </source>
</reference>
<keyword evidence="2" id="KW-1185">Reference proteome</keyword>
<evidence type="ECO:0000313" key="2">
    <source>
        <dbReference type="Proteomes" id="UP001153069"/>
    </source>
</evidence>
<proteinExistence type="predicted"/>
<gene>
    <name evidence="1" type="ORF">SEMRO_513_G157750.1</name>
</gene>
<comment type="caution">
    <text evidence="1">The sequence shown here is derived from an EMBL/GenBank/DDBJ whole genome shotgun (WGS) entry which is preliminary data.</text>
</comment>
<organism evidence="1 2">
    <name type="scientific">Seminavis robusta</name>
    <dbReference type="NCBI Taxonomy" id="568900"/>
    <lineage>
        <taxon>Eukaryota</taxon>
        <taxon>Sar</taxon>
        <taxon>Stramenopiles</taxon>
        <taxon>Ochrophyta</taxon>
        <taxon>Bacillariophyta</taxon>
        <taxon>Bacillariophyceae</taxon>
        <taxon>Bacillariophycidae</taxon>
        <taxon>Naviculales</taxon>
        <taxon>Naviculaceae</taxon>
        <taxon>Seminavis</taxon>
    </lineage>
</organism>
<dbReference type="OrthoDB" id="10558727at2759"/>
<dbReference type="AlphaFoldDB" id="A0A9N8DZY6"/>
<dbReference type="Proteomes" id="UP001153069">
    <property type="component" value="Unassembled WGS sequence"/>
</dbReference>
<dbReference type="EMBL" id="CAICTM010000512">
    <property type="protein sequence ID" value="CAB9511986.1"/>
    <property type="molecule type" value="Genomic_DNA"/>
</dbReference>